<evidence type="ECO:0000256" key="3">
    <source>
        <dbReference type="ARBA" id="ARBA00022525"/>
    </source>
</evidence>
<comment type="similarity">
    <text evidence="2">Belongs to the NPC2 family.</text>
</comment>
<dbReference type="EMBL" id="CAJPIZ010020212">
    <property type="protein sequence ID" value="CAG2117210.1"/>
    <property type="molecule type" value="Genomic_DNA"/>
</dbReference>
<dbReference type="SMART" id="SM00737">
    <property type="entry name" value="ML"/>
    <property type="match status" value="1"/>
</dbReference>
<organism evidence="5">
    <name type="scientific">Medioppia subpectinata</name>
    <dbReference type="NCBI Taxonomy" id="1979941"/>
    <lineage>
        <taxon>Eukaryota</taxon>
        <taxon>Metazoa</taxon>
        <taxon>Ecdysozoa</taxon>
        <taxon>Arthropoda</taxon>
        <taxon>Chelicerata</taxon>
        <taxon>Arachnida</taxon>
        <taxon>Acari</taxon>
        <taxon>Acariformes</taxon>
        <taxon>Sarcoptiformes</taxon>
        <taxon>Oribatida</taxon>
        <taxon>Brachypylina</taxon>
        <taxon>Oppioidea</taxon>
        <taxon>Oppiidae</taxon>
        <taxon>Medioppia</taxon>
    </lineage>
</organism>
<dbReference type="GO" id="GO:0032934">
    <property type="term" value="F:sterol binding"/>
    <property type="evidence" value="ECO:0007669"/>
    <property type="project" value="InterPro"/>
</dbReference>
<dbReference type="Gene3D" id="2.60.40.770">
    <property type="match status" value="1"/>
</dbReference>
<feature type="non-terminal residue" evidence="5">
    <location>
        <position position="120"/>
    </location>
</feature>
<dbReference type="InterPro" id="IPR039670">
    <property type="entry name" value="NPC2-like"/>
</dbReference>
<dbReference type="GO" id="GO:0005576">
    <property type="term" value="C:extracellular region"/>
    <property type="evidence" value="ECO:0007669"/>
    <property type="project" value="UniProtKB-SubCell"/>
</dbReference>
<protein>
    <recommendedName>
        <fullName evidence="4">MD-2-related lipid-recognition domain-containing protein</fullName>
    </recommendedName>
</protein>
<dbReference type="SUPFAM" id="SSF81296">
    <property type="entry name" value="E set domains"/>
    <property type="match status" value="1"/>
</dbReference>
<proteinExistence type="inferred from homology"/>
<dbReference type="GO" id="GO:0015918">
    <property type="term" value="P:sterol transport"/>
    <property type="evidence" value="ECO:0007669"/>
    <property type="project" value="InterPro"/>
</dbReference>
<dbReference type="PANTHER" id="PTHR11306">
    <property type="entry name" value="NIEMANN PICK TYPE C2 PROTEIN NPC2-RELATED"/>
    <property type="match status" value="1"/>
</dbReference>
<evidence type="ECO:0000256" key="1">
    <source>
        <dbReference type="ARBA" id="ARBA00004613"/>
    </source>
</evidence>
<accession>A0A7R9LCR6</accession>
<dbReference type="InterPro" id="IPR003172">
    <property type="entry name" value="ML_dom"/>
</dbReference>
<dbReference type="AlphaFoldDB" id="A0A7R9LCR6"/>
<keyword evidence="6" id="KW-1185">Reference proteome</keyword>
<dbReference type="Proteomes" id="UP000759131">
    <property type="component" value="Unassembled WGS sequence"/>
</dbReference>
<evidence type="ECO:0000313" key="5">
    <source>
        <dbReference type="EMBL" id="CAD7637905.1"/>
    </source>
</evidence>
<dbReference type="PANTHER" id="PTHR11306:SF68">
    <property type="entry name" value="NPC INTRACELLULAR CHOLESTEROL TRANSPORTER 2"/>
    <property type="match status" value="1"/>
</dbReference>
<feature type="domain" description="MD-2-related lipid-recognition" evidence="4">
    <location>
        <begin position="28"/>
        <end position="120"/>
    </location>
</feature>
<evidence type="ECO:0000259" key="4">
    <source>
        <dbReference type="SMART" id="SM00737"/>
    </source>
</evidence>
<dbReference type="OrthoDB" id="6489092at2759"/>
<evidence type="ECO:0000313" key="6">
    <source>
        <dbReference type="Proteomes" id="UP000759131"/>
    </source>
</evidence>
<reference evidence="5" key="1">
    <citation type="submission" date="2020-11" db="EMBL/GenBank/DDBJ databases">
        <authorList>
            <person name="Tran Van P."/>
        </authorList>
    </citation>
    <scope>NUCLEOTIDE SEQUENCE</scope>
</reference>
<keyword evidence="3" id="KW-0964">Secreted</keyword>
<gene>
    <name evidence="5" type="ORF">OSB1V03_LOCUS17163</name>
</gene>
<evidence type="ECO:0000256" key="2">
    <source>
        <dbReference type="ARBA" id="ARBA00006370"/>
    </source>
</evidence>
<dbReference type="InterPro" id="IPR014756">
    <property type="entry name" value="Ig_E-set"/>
</dbReference>
<dbReference type="FunFam" id="2.60.40.770:FF:000001">
    <property type="entry name" value="NPC intracellular cholesterol transporter 2"/>
    <property type="match status" value="1"/>
</dbReference>
<comment type="subcellular location">
    <subcellularLocation>
        <location evidence="1">Secreted</location>
    </subcellularLocation>
</comment>
<dbReference type="EMBL" id="OC874787">
    <property type="protein sequence ID" value="CAD7637905.1"/>
    <property type="molecule type" value="Genomic_DNA"/>
</dbReference>
<name>A0A7R9LCR6_9ACAR</name>
<sequence length="120" mass="12878">MQDRKYCTEQVSLITTVLIVAASAGIPFKDCGHSEVTNVAISGCTTSPCTLHKGKEVTIDIEYTANADSAKAEWSLHAIVGGLDLDLATLIPGFDRDGCKDTPCPVKKGDKKKFSYKLTI</sequence>
<dbReference type="Pfam" id="PF02221">
    <property type="entry name" value="E1_DerP2_DerF2"/>
    <property type="match status" value="1"/>
</dbReference>